<feature type="non-terminal residue" evidence="2">
    <location>
        <position position="132"/>
    </location>
</feature>
<proteinExistence type="predicted"/>
<evidence type="ECO:0000256" key="1">
    <source>
        <dbReference type="SAM" id="MobiDB-lite"/>
    </source>
</evidence>
<feature type="non-terminal residue" evidence="2">
    <location>
        <position position="1"/>
    </location>
</feature>
<organism evidence="2 3">
    <name type="scientific">Cetraspora pellucida</name>
    <dbReference type="NCBI Taxonomy" id="1433469"/>
    <lineage>
        <taxon>Eukaryota</taxon>
        <taxon>Fungi</taxon>
        <taxon>Fungi incertae sedis</taxon>
        <taxon>Mucoromycota</taxon>
        <taxon>Glomeromycotina</taxon>
        <taxon>Glomeromycetes</taxon>
        <taxon>Diversisporales</taxon>
        <taxon>Gigasporaceae</taxon>
        <taxon>Cetraspora</taxon>
    </lineage>
</organism>
<name>A0A9N9KI88_9GLOM</name>
<reference evidence="2" key="1">
    <citation type="submission" date="2021-06" db="EMBL/GenBank/DDBJ databases">
        <authorList>
            <person name="Kallberg Y."/>
            <person name="Tangrot J."/>
            <person name="Rosling A."/>
        </authorList>
    </citation>
    <scope>NUCLEOTIDE SEQUENCE</scope>
    <source>
        <strain evidence="2">FL966</strain>
    </source>
</reference>
<gene>
    <name evidence="2" type="ORF">CPELLU_LOCUS21483</name>
</gene>
<keyword evidence="3" id="KW-1185">Reference proteome</keyword>
<dbReference type="Proteomes" id="UP000789759">
    <property type="component" value="Unassembled WGS sequence"/>
</dbReference>
<dbReference type="EMBL" id="CAJVQA010080106">
    <property type="protein sequence ID" value="CAG8836994.1"/>
    <property type="molecule type" value="Genomic_DNA"/>
</dbReference>
<comment type="caution">
    <text evidence="2">The sequence shown here is derived from an EMBL/GenBank/DDBJ whole genome shotgun (WGS) entry which is preliminary data.</text>
</comment>
<evidence type="ECO:0000313" key="2">
    <source>
        <dbReference type="EMBL" id="CAG8836994.1"/>
    </source>
</evidence>
<feature type="region of interest" description="Disordered" evidence="1">
    <location>
        <begin position="48"/>
        <end position="72"/>
    </location>
</feature>
<accession>A0A9N9KI88</accession>
<feature type="compositionally biased region" description="Basic and acidic residues" evidence="1">
    <location>
        <begin position="48"/>
        <end position="66"/>
    </location>
</feature>
<feature type="region of interest" description="Disordered" evidence="1">
    <location>
        <begin position="1"/>
        <end position="20"/>
    </location>
</feature>
<feature type="compositionally biased region" description="Polar residues" evidence="1">
    <location>
        <begin position="1"/>
        <end position="11"/>
    </location>
</feature>
<dbReference type="AlphaFoldDB" id="A0A9N9KI88"/>
<evidence type="ECO:0000313" key="3">
    <source>
        <dbReference type="Proteomes" id="UP000789759"/>
    </source>
</evidence>
<sequence length="132" mass="14881">HGTTSPLQMPSTPGCDDSGFDAHQAAQLLKKLVGEEETNFVVPNEQIVERDDPGKDYRRPAQKPDDIPDGAQLKSFQILDDRLKGDFTNESDLSRMLAANNYGGENEDNWPVWLPVEAFLWSERSLHPFQQI</sequence>
<protein>
    <submittedName>
        <fullName evidence="2">6758_t:CDS:1</fullName>
    </submittedName>
</protein>